<evidence type="ECO:0000313" key="3">
    <source>
        <dbReference type="EMBL" id="KAF8563692.1"/>
    </source>
</evidence>
<feature type="compositionally biased region" description="Acidic residues" evidence="1">
    <location>
        <begin position="231"/>
        <end position="248"/>
    </location>
</feature>
<evidence type="ECO:0000313" key="2">
    <source>
        <dbReference type="EMBL" id="KAF8563691.1"/>
    </source>
</evidence>
<feature type="compositionally biased region" description="Basic and acidic residues" evidence="1">
    <location>
        <begin position="102"/>
        <end position="111"/>
    </location>
</feature>
<comment type="caution">
    <text evidence="2">The sequence shown here is derived from an EMBL/GenBank/DDBJ whole genome shotgun (WGS) entry which is preliminary data.</text>
</comment>
<evidence type="ECO:0000256" key="1">
    <source>
        <dbReference type="SAM" id="MobiDB-lite"/>
    </source>
</evidence>
<proteinExistence type="predicted"/>
<gene>
    <name evidence="2" type="ORF">P879_11252</name>
    <name evidence="3" type="ORF">P879_11253</name>
</gene>
<sequence>MPPKRNVRNKVDDNGTDLPVKSGEEASKEVEKTSKKRGPKKQAQKNSINVDLECDIDSAPAQLKGKKKGKDKAFESAERSFVDEPKRLHKGRELDDTVLSDSIDRKDKLFDIEDTIPPDEVDDEFYSKKRKAGRGKQKSLKENEPSSTQSTKQKKKKESKTGKKRDEFDSDSDGVKPLTEAVEALSVEDDVNYCDGMPYKPVSHFSQFSELQADDEVAVIDSGCSASATEANDDFNEPAEPIEADDGDAAGGDKIAVDDLPPSSDPPNVPAVAIKEELTCPDEDTAALKIKISKKNLKKMKKREEFDKMVESAKEKIVASSGTLESFALSQVRVSKLSFYVPNID</sequence>
<dbReference type="EMBL" id="JTDF01011010">
    <property type="protein sequence ID" value="KAF8563692.1"/>
    <property type="molecule type" value="Genomic_DNA"/>
</dbReference>
<dbReference type="AlphaFoldDB" id="A0A8T0DAE7"/>
<feature type="region of interest" description="Disordered" evidence="1">
    <location>
        <begin position="1"/>
        <end position="181"/>
    </location>
</feature>
<feature type="compositionally biased region" description="Acidic residues" evidence="1">
    <location>
        <begin position="112"/>
        <end position="124"/>
    </location>
</feature>
<dbReference type="OrthoDB" id="2110130at2759"/>
<organism evidence="2 4">
    <name type="scientific">Paragonimus westermani</name>
    <dbReference type="NCBI Taxonomy" id="34504"/>
    <lineage>
        <taxon>Eukaryota</taxon>
        <taxon>Metazoa</taxon>
        <taxon>Spiralia</taxon>
        <taxon>Lophotrochozoa</taxon>
        <taxon>Platyhelminthes</taxon>
        <taxon>Trematoda</taxon>
        <taxon>Digenea</taxon>
        <taxon>Plagiorchiida</taxon>
        <taxon>Troglotremata</taxon>
        <taxon>Troglotrematidae</taxon>
        <taxon>Paragonimus</taxon>
    </lineage>
</organism>
<feature type="compositionally biased region" description="Basic residues" evidence="1">
    <location>
        <begin position="34"/>
        <end position="43"/>
    </location>
</feature>
<feature type="compositionally biased region" description="Basic and acidic residues" evidence="1">
    <location>
        <begin position="22"/>
        <end position="33"/>
    </location>
</feature>
<protein>
    <submittedName>
        <fullName evidence="2">Uncharacterized protein</fullName>
    </submittedName>
</protein>
<feature type="compositionally biased region" description="Basic and acidic residues" evidence="1">
    <location>
        <begin position="71"/>
        <end position="95"/>
    </location>
</feature>
<feature type="compositionally biased region" description="Basic residues" evidence="1">
    <location>
        <begin position="128"/>
        <end position="138"/>
    </location>
</feature>
<dbReference type="Proteomes" id="UP000699462">
    <property type="component" value="Unassembled WGS sequence"/>
</dbReference>
<accession>A0A8T0DAE7</accession>
<dbReference type="EMBL" id="JTDF01011010">
    <property type="protein sequence ID" value="KAF8563691.1"/>
    <property type="molecule type" value="Genomic_DNA"/>
</dbReference>
<evidence type="ECO:0000313" key="4">
    <source>
        <dbReference type="Proteomes" id="UP000699462"/>
    </source>
</evidence>
<reference evidence="2 4" key="1">
    <citation type="submission" date="2019-07" db="EMBL/GenBank/DDBJ databases">
        <title>Annotation for the trematode Paragonimus westermani.</title>
        <authorList>
            <person name="Choi Y.-J."/>
        </authorList>
    </citation>
    <scope>NUCLEOTIDE SEQUENCE [LARGE SCALE GENOMIC DNA]</scope>
    <source>
        <strain evidence="2">180907_Pwestermani</strain>
    </source>
</reference>
<name>A0A8T0DAE7_9TREM</name>
<feature type="region of interest" description="Disordered" evidence="1">
    <location>
        <begin position="228"/>
        <end position="270"/>
    </location>
</feature>
<keyword evidence="4" id="KW-1185">Reference proteome</keyword>